<reference evidence="2 3" key="1">
    <citation type="submission" date="2020-10" db="EMBL/GenBank/DDBJ databases">
        <title>The Coptis chinensis genome and diversification of protoberbering-type alkaloids.</title>
        <authorList>
            <person name="Wang B."/>
            <person name="Shu S."/>
            <person name="Song C."/>
            <person name="Liu Y."/>
        </authorList>
    </citation>
    <scope>NUCLEOTIDE SEQUENCE [LARGE SCALE GENOMIC DNA]</scope>
    <source>
        <strain evidence="2">HL-2020</strain>
        <tissue evidence="2">Leaf</tissue>
    </source>
</reference>
<evidence type="ECO:0000313" key="2">
    <source>
        <dbReference type="EMBL" id="KAF9587000.1"/>
    </source>
</evidence>
<dbReference type="InterPro" id="IPR051026">
    <property type="entry name" value="PI/PC_transfer"/>
</dbReference>
<sequence length="205" mass="23373">MTNSAALQLWNDKQEWVATKLGKSSKAVKSNSMVAVDCEMVLCQDNTKALVQVCVVDENMEVDSANKHGILLEVVQVLTDMNLIVTKAYISSDGGWFMDGFEGFSSHDERKERSHEERRERKSDFENSEDERMTRIGSLRKKAINASTKFRHSLKKKSSRRKNDSRVSCVSIEDVRDVEELQAVDSFRQALILDEFCLQDMTIIT</sequence>
<comment type="caution">
    <text evidence="2">The sequence shown here is derived from an EMBL/GenBank/DDBJ whole genome shotgun (WGS) entry which is preliminary data.</text>
</comment>
<name>A0A835GT13_9MAGN</name>
<evidence type="ECO:0000256" key="1">
    <source>
        <dbReference type="SAM" id="MobiDB-lite"/>
    </source>
</evidence>
<evidence type="ECO:0000313" key="3">
    <source>
        <dbReference type="Proteomes" id="UP000631114"/>
    </source>
</evidence>
<dbReference type="Proteomes" id="UP000631114">
    <property type="component" value="Unassembled WGS sequence"/>
</dbReference>
<dbReference type="OrthoDB" id="1745678at2759"/>
<protein>
    <submittedName>
        <fullName evidence="2">Uncharacterized protein</fullName>
    </submittedName>
</protein>
<dbReference type="PANTHER" id="PTHR45657:SF5">
    <property type="entry name" value="PHOSPHATIDYLINOSITOL_PHOSPHATIDYLCHOLINE TRANSFER PROTEIN SFH6"/>
    <property type="match status" value="1"/>
</dbReference>
<keyword evidence="3" id="KW-1185">Reference proteome</keyword>
<feature type="region of interest" description="Disordered" evidence="1">
    <location>
        <begin position="108"/>
        <end position="132"/>
    </location>
</feature>
<organism evidence="2 3">
    <name type="scientific">Coptis chinensis</name>
    <dbReference type="NCBI Taxonomy" id="261450"/>
    <lineage>
        <taxon>Eukaryota</taxon>
        <taxon>Viridiplantae</taxon>
        <taxon>Streptophyta</taxon>
        <taxon>Embryophyta</taxon>
        <taxon>Tracheophyta</taxon>
        <taxon>Spermatophyta</taxon>
        <taxon>Magnoliopsida</taxon>
        <taxon>Ranunculales</taxon>
        <taxon>Ranunculaceae</taxon>
        <taxon>Coptidoideae</taxon>
        <taxon>Coptis</taxon>
    </lineage>
</organism>
<dbReference type="AlphaFoldDB" id="A0A835GT13"/>
<dbReference type="SUPFAM" id="SSF55021">
    <property type="entry name" value="ACT-like"/>
    <property type="match status" value="1"/>
</dbReference>
<dbReference type="PANTHER" id="PTHR45657">
    <property type="entry name" value="CRAL-TRIO DOMAIN-CONTAINING PROTEIN YKL091C-RELATED"/>
    <property type="match status" value="1"/>
</dbReference>
<proteinExistence type="predicted"/>
<gene>
    <name evidence="2" type="ORF">IFM89_039779</name>
</gene>
<accession>A0A835GT13</accession>
<dbReference type="InterPro" id="IPR045865">
    <property type="entry name" value="ACT-like_dom_sf"/>
</dbReference>
<dbReference type="EMBL" id="JADFTS010000058">
    <property type="protein sequence ID" value="KAF9587000.1"/>
    <property type="molecule type" value="Genomic_DNA"/>
</dbReference>